<evidence type="ECO:0000256" key="1">
    <source>
        <dbReference type="SAM" id="MobiDB-lite"/>
    </source>
</evidence>
<protein>
    <submittedName>
        <fullName evidence="3">Uncharacterized protein</fullName>
    </submittedName>
</protein>
<accession>A0A7D5P9D2</accession>
<feature type="region of interest" description="Disordered" evidence="1">
    <location>
        <begin position="48"/>
        <end position="73"/>
    </location>
</feature>
<dbReference type="Proteomes" id="UP000509346">
    <property type="component" value="Chromosome"/>
</dbReference>
<gene>
    <name evidence="2" type="ORF">HZS54_12945</name>
    <name evidence="3" type="ORF">HZS54_13250</name>
</gene>
<dbReference type="KEGG" id="hpel:HZS54_13250"/>
<evidence type="ECO:0000313" key="3">
    <source>
        <dbReference type="EMBL" id="QLH82521.1"/>
    </source>
</evidence>
<sequence>MDDAEYWLPWWWDMPVTDPPFWSGPQPSPPGPAIQIEPQAVALPAAVADHQGPPDIGGSGGPPPAAGAAVAVDDETMAELRRIKEVKERQRRMIGR</sequence>
<organism evidence="3 4">
    <name type="scientific">Halosimplex pelagicum</name>
    <dbReference type="NCBI Taxonomy" id="869886"/>
    <lineage>
        <taxon>Archaea</taxon>
        <taxon>Methanobacteriati</taxon>
        <taxon>Methanobacteriota</taxon>
        <taxon>Stenosarchaea group</taxon>
        <taxon>Halobacteria</taxon>
        <taxon>Halobacteriales</taxon>
        <taxon>Haloarculaceae</taxon>
        <taxon>Halosimplex</taxon>
    </lineage>
</organism>
<proteinExistence type="predicted"/>
<dbReference type="EMBL" id="CP058909">
    <property type="protein sequence ID" value="QLH82521.1"/>
    <property type="molecule type" value="Genomic_DNA"/>
</dbReference>
<dbReference type="EMBL" id="CP058909">
    <property type="protein sequence ID" value="QLH82465.1"/>
    <property type="molecule type" value="Genomic_DNA"/>
</dbReference>
<dbReference type="KEGG" id="hpel:HZS54_12945"/>
<evidence type="ECO:0000313" key="2">
    <source>
        <dbReference type="EMBL" id="QLH82465.1"/>
    </source>
</evidence>
<dbReference type="AlphaFoldDB" id="A0A7D5P9D2"/>
<name>A0A7D5P9D2_9EURY</name>
<dbReference type="GeneID" id="56083573"/>
<evidence type="ECO:0000313" key="4">
    <source>
        <dbReference type="Proteomes" id="UP000509346"/>
    </source>
</evidence>
<keyword evidence="4" id="KW-1185">Reference proteome</keyword>
<dbReference type="RefSeq" id="WP_179917560.1">
    <property type="nucleotide sequence ID" value="NZ_CP058909.1"/>
</dbReference>
<reference evidence="3 4" key="1">
    <citation type="submission" date="2020-07" db="EMBL/GenBank/DDBJ databases">
        <title>Halosimplex litoreum sp. nov. and Halosimplex rubrum sp. nov., isolated from different salt environments.</title>
        <authorList>
            <person name="Cui H."/>
        </authorList>
    </citation>
    <scope>NUCLEOTIDE SEQUENCE [LARGE SCALE GENOMIC DNA]</scope>
    <source>
        <strain evidence="3 4">R2</strain>
    </source>
</reference>